<dbReference type="InterPro" id="IPR036804">
    <property type="entry name" value="CheR_N_sf"/>
</dbReference>
<keyword evidence="3 7" id="KW-0489">Methyltransferase</keyword>
<evidence type="ECO:0000256" key="5">
    <source>
        <dbReference type="ARBA" id="ARBA00022691"/>
    </source>
</evidence>
<dbReference type="Proteomes" id="UP001285921">
    <property type="component" value="Unassembled WGS sequence"/>
</dbReference>
<gene>
    <name evidence="7" type="primary">cheR</name>
    <name evidence="7" type="ORF">PghCCS26_33440</name>
</gene>
<comment type="caution">
    <text evidence="7">The sequence shown here is derived from an EMBL/GenBank/DDBJ whole genome shotgun (WGS) entry which is preliminary data.</text>
</comment>
<dbReference type="InterPro" id="IPR029063">
    <property type="entry name" value="SAM-dependent_MTases_sf"/>
</dbReference>
<protein>
    <recommendedName>
        <fullName evidence="2">protein-glutamate O-methyltransferase</fullName>
        <ecNumber evidence="2">2.1.1.80</ecNumber>
    </recommendedName>
</protein>
<comment type="catalytic activity">
    <reaction evidence="1">
        <text>L-glutamyl-[protein] + S-adenosyl-L-methionine = [protein]-L-glutamate 5-O-methyl ester + S-adenosyl-L-homocysteine</text>
        <dbReference type="Rhea" id="RHEA:24452"/>
        <dbReference type="Rhea" id="RHEA-COMP:10208"/>
        <dbReference type="Rhea" id="RHEA-COMP:10311"/>
        <dbReference type="ChEBI" id="CHEBI:29973"/>
        <dbReference type="ChEBI" id="CHEBI:57856"/>
        <dbReference type="ChEBI" id="CHEBI:59789"/>
        <dbReference type="ChEBI" id="CHEBI:82795"/>
        <dbReference type="EC" id="2.1.1.80"/>
    </reaction>
</comment>
<dbReference type="Gene3D" id="1.10.155.10">
    <property type="entry name" value="Chemotaxis receptor methyltransferase CheR, N-terminal domain"/>
    <property type="match status" value="1"/>
</dbReference>
<dbReference type="GO" id="GO:0008168">
    <property type="term" value="F:methyltransferase activity"/>
    <property type="evidence" value="ECO:0007669"/>
    <property type="project" value="UniProtKB-KW"/>
</dbReference>
<dbReference type="Pfam" id="PF01739">
    <property type="entry name" value="CheR"/>
    <property type="match status" value="1"/>
</dbReference>
<dbReference type="PANTHER" id="PTHR24422">
    <property type="entry name" value="CHEMOTAXIS PROTEIN METHYLTRANSFERASE"/>
    <property type="match status" value="1"/>
</dbReference>
<dbReference type="InterPro" id="IPR050903">
    <property type="entry name" value="Bact_Chemotaxis_MeTrfase"/>
</dbReference>
<dbReference type="InterPro" id="IPR000780">
    <property type="entry name" value="CheR_MeTrfase"/>
</dbReference>
<keyword evidence="5" id="KW-0949">S-adenosyl-L-methionine</keyword>
<sequence length="261" mass="30647">MSVDLDFDLFIQRMKAKTNIDLSQYKEAQMKRRLTTLRQKHGYQTFEAYWKAIEQDRSLLNEFLDRMTINVSEFWRNPNRWEVLQSRFLPEMLQRGERLKVWSAACSTGEEPYTIAMILSELDALAKTFLLATDLDSVVLQKAKEGQYLERSLRDVPAAYRQKYFEPDHGMYAVSDKLKNAITFKQQNLLYDSFEQSFDLIVCRNVMIYFTEEAKHLLYQKFASALRPGGLLFVGSTEQIFSPSQYGFESADTFFYRRITG</sequence>
<dbReference type="SUPFAM" id="SSF53335">
    <property type="entry name" value="S-adenosyl-L-methionine-dependent methyltransferases"/>
    <property type="match status" value="1"/>
</dbReference>
<dbReference type="SUPFAM" id="SSF47757">
    <property type="entry name" value="Chemotaxis receptor methyltransferase CheR, N-terminal domain"/>
    <property type="match status" value="1"/>
</dbReference>
<dbReference type="PROSITE" id="PS50123">
    <property type="entry name" value="CHER"/>
    <property type="match status" value="1"/>
</dbReference>
<reference evidence="7 8" key="1">
    <citation type="submission" date="2023-05" db="EMBL/GenBank/DDBJ databases">
        <title>Draft genome of Paenibacillus sp. CCS26.</title>
        <authorList>
            <person name="Akita H."/>
            <person name="Shinto Y."/>
            <person name="Kimura Z."/>
        </authorList>
    </citation>
    <scope>NUCLEOTIDE SEQUENCE [LARGE SCALE GENOMIC DNA]</scope>
    <source>
        <strain evidence="7 8">CCS26</strain>
    </source>
</reference>
<keyword evidence="8" id="KW-1185">Reference proteome</keyword>
<dbReference type="PRINTS" id="PR00996">
    <property type="entry name" value="CHERMTFRASE"/>
</dbReference>
<evidence type="ECO:0000256" key="4">
    <source>
        <dbReference type="ARBA" id="ARBA00022679"/>
    </source>
</evidence>
<dbReference type="CDD" id="cd02440">
    <property type="entry name" value="AdoMet_MTases"/>
    <property type="match status" value="1"/>
</dbReference>
<dbReference type="InterPro" id="IPR022641">
    <property type="entry name" value="CheR_N"/>
</dbReference>
<dbReference type="RefSeq" id="WP_317980631.1">
    <property type="nucleotide sequence ID" value="NZ_BTCL01000011.1"/>
</dbReference>
<evidence type="ECO:0000313" key="7">
    <source>
        <dbReference type="EMBL" id="GMK46215.1"/>
    </source>
</evidence>
<evidence type="ECO:0000259" key="6">
    <source>
        <dbReference type="PROSITE" id="PS50123"/>
    </source>
</evidence>
<evidence type="ECO:0000256" key="1">
    <source>
        <dbReference type="ARBA" id="ARBA00001541"/>
    </source>
</evidence>
<feature type="domain" description="CheR-type methyltransferase" evidence="6">
    <location>
        <begin position="1"/>
        <end position="261"/>
    </location>
</feature>
<dbReference type="GO" id="GO:0032259">
    <property type="term" value="P:methylation"/>
    <property type="evidence" value="ECO:0007669"/>
    <property type="project" value="UniProtKB-KW"/>
</dbReference>
<dbReference type="PANTHER" id="PTHR24422:SF19">
    <property type="entry name" value="CHEMOTAXIS PROTEIN METHYLTRANSFERASE"/>
    <property type="match status" value="1"/>
</dbReference>
<name>A0ABQ6NQ47_9BACL</name>
<accession>A0ABQ6NQ47</accession>
<dbReference type="InterPro" id="IPR022642">
    <property type="entry name" value="CheR_C"/>
</dbReference>
<dbReference type="SMART" id="SM00138">
    <property type="entry name" value="MeTrc"/>
    <property type="match status" value="1"/>
</dbReference>
<evidence type="ECO:0000256" key="3">
    <source>
        <dbReference type="ARBA" id="ARBA00022603"/>
    </source>
</evidence>
<dbReference type="Gene3D" id="3.40.50.150">
    <property type="entry name" value="Vaccinia Virus protein VP39"/>
    <property type="match status" value="1"/>
</dbReference>
<evidence type="ECO:0000313" key="8">
    <source>
        <dbReference type="Proteomes" id="UP001285921"/>
    </source>
</evidence>
<proteinExistence type="predicted"/>
<keyword evidence="4" id="KW-0808">Transferase</keyword>
<organism evidence="7 8">
    <name type="scientific">Paenibacillus glycanilyticus</name>
    <dbReference type="NCBI Taxonomy" id="126569"/>
    <lineage>
        <taxon>Bacteria</taxon>
        <taxon>Bacillati</taxon>
        <taxon>Bacillota</taxon>
        <taxon>Bacilli</taxon>
        <taxon>Bacillales</taxon>
        <taxon>Paenibacillaceae</taxon>
        <taxon>Paenibacillus</taxon>
    </lineage>
</organism>
<dbReference type="Pfam" id="PF03705">
    <property type="entry name" value="CheR_N"/>
    <property type="match status" value="1"/>
</dbReference>
<dbReference type="EC" id="2.1.1.80" evidence="2"/>
<evidence type="ECO:0000256" key="2">
    <source>
        <dbReference type="ARBA" id="ARBA00012534"/>
    </source>
</evidence>
<dbReference type="EMBL" id="BTCL01000011">
    <property type="protein sequence ID" value="GMK46215.1"/>
    <property type="molecule type" value="Genomic_DNA"/>
</dbReference>